<dbReference type="InterPro" id="IPR018490">
    <property type="entry name" value="cNMP-bd_dom_sf"/>
</dbReference>
<dbReference type="InterPro" id="IPR000595">
    <property type="entry name" value="cNMP-bd_dom"/>
</dbReference>
<keyword evidence="3" id="KW-1185">Reference proteome</keyword>
<dbReference type="CDD" id="cd00038">
    <property type="entry name" value="CAP_ED"/>
    <property type="match status" value="1"/>
</dbReference>
<evidence type="ECO:0000313" key="3">
    <source>
        <dbReference type="Proteomes" id="UP001610063"/>
    </source>
</evidence>
<dbReference type="Proteomes" id="UP001610063">
    <property type="component" value="Unassembled WGS sequence"/>
</dbReference>
<dbReference type="SMART" id="SM00100">
    <property type="entry name" value="cNMP"/>
    <property type="match status" value="1"/>
</dbReference>
<name>A0ABW7N390_9BACT</name>
<evidence type="ECO:0000313" key="2">
    <source>
        <dbReference type="EMBL" id="MFH6982097.1"/>
    </source>
</evidence>
<dbReference type="SUPFAM" id="SSF51206">
    <property type="entry name" value="cAMP-binding domain-like"/>
    <property type="match status" value="1"/>
</dbReference>
<sequence>MLRFFKRKYSDTDIVMFNFLRKNRLFESLTDDELAYFLPYLYMRKYHENEVVFFTGDPSQAVYIVKRGIVSLNLDIKEGFERLLTLRSGKLFGDNAVLKGTKRIYTAIVLTNECEIYVIPKANLMEVMNNHTEVKAKIMSAFAEMYNEYMNNLFKTYKASLGFFDLGTVYSDMKL</sequence>
<reference evidence="2 3" key="1">
    <citation type="journal article" date="2013" name="Int. J. Syst. Evol. Microbiol.">
        <title>Marinoscillum luteum sp. nov., isolated from marine sediment.</title>
        <authorList>
            <person name="Cha I.T."/>
            <person name="Park S.J."/>
            <person name="Kim S.J."/>
            <person name="Kim J.G."/>
            <person name="Jung M.Y."/>
            <person name="Shin K.S."/>
            <person name="Kwon K.K."/>
            <person name="Yang S.H."/>
            <person name="Seo Y.S."/>
            <person name="Rhee S.K."/>
        </authorList>
    </citation>
    <scope>NUCLEOTIDE SEQUENCE [LARGE SCALE GENOMIC DNA]</scope>
    <source>
        <strain evidence="2 3">KCTC 23939</strain>
    </source>
</reference>
<dbReference type="InterPro" id="IPR014710">
    <property type="entry name" value="RmlC-like_jellyroll"/>
</dbReference>
<dbReference type="EMBL" id="JBIPKE010000009">
    <property type="protein sequence ID" value="MFH6982097.1"/>
    <property type="molecule type" value="Genomic_DNA"/>
</dbReference>
<protein>
    <submittedName>
        <fullName evidence="2">Crp/Fnr family transcriptional regulator</fullName>
    </submittedName>
</protein>
<dbReference type="Gene3D" id="2.60.120.10">
    <property type="entry name" value="Jelly Rolls"/>
    <property type="match status" value="1"/>
</dbReference>
<dbReference type="InterPro" id="IPR050397">
    <property type="entry name" value="Env_Response_Regulators"/>
</dbReference>
<feature type="domain" description="Cyclic nucleotide-binding" evidence="1">
    <location>
        <begin position="25"/>
        <end position="145"/>
    </location>
</feature>
<proteinExistence type="predicted"/>
<dbReference type="PANTHER" id="PTHR24567:SF74">
    <property type="entry name" value="HTH-TYPE TRANSCRIPTIONAL REGULATOR ARCR"/>
    <property type="match status" value="1"/>
</dbReference>
<accession>A0ABW7N390</accession>
<evidence type="ECO:0000259" key="1">
    <source>
        <dbReference type="PROSITE" id="PS50042"/>
    </source>
</evidence>
<gene>
    <name evidence="2" type="ORF">ACHKAR_01540</name>
</gene>
<dbReference type="PROSITE" id="PS50042">
    <property type="entry name" value="CNMP_BINDING_3"/>
    <property type="match status" value="1"/>
</dbReference>
<dbReference type="PANTHER" id="PTHR24567">
    <property type="entry name" value="CRP FAMILY TRANSCRIPTIONAL REGULATORY PROTEIN"/>
    <property type="match status" value="1"/>
</dbReference>
<organism evidence="2 3">
    <name type="scientific">Marinoscillum luteum</name>
    <dbReference type="NCBI Taxonomy" id="861051"/>
    <lineage>
        <taxon>Bacteria</taxon>
        <taxon>Pseudomonadati</taxon>
        <taxon>Bacteroidota</taxon>
        <taxon>Cytophagia</taxon>
        <taxon>Cytophagales</taxon>
        <taxon>Reichenbachiellaceae</taxon>
        <taxon>Marinoscillum</taxon>
    </lineage>
</organism>
<dbReference type="Pfam" id="PF00027">
    <property type="entry name" value="cNMP_binding"/>
    <property type="match status" value="1"/>
</dbReference>
<dbReference type="RefSeq" id="WP_159584600.1">
    <property type="nucleotide sequence ID" value="NZ_JBIPKE010000009.1"/>
</dbReference>
<comment type="caution">
    <text evidence="2">The sequence shown here is derived from an EMBL/GenBank/DDBJ whole genome shotgun (WGS) entry which is preliminary data.</text>
</comment>